<dbReference type="InterPro" id="IPR015500">
    <property type="entry name" value="Peptidase_S8_subtilisin-rel"/>
</dbReference>
<evidence type="ECO:0000313" key="17">
    <source>
        <dbReference type="Proteomes" id="UP001165136"/>
    </source>
</evidence>
<evidence type="ECO:0000256" key="5">
    <source>
        <dbReference type="ARBA" id="ARBA00022692"/>
    </source>
</evidence>
<dbReference type="AlphaFoldDB" id="A0A9W6QTL8"/>
<evidence type="ECO:0000256" key="4">
    <source>
        <dbReference type="ARBA" id="ARBA00022670"/>
    </source>
</evidence>
<dbReference type="InterPro" id="IPR023827">
    <property type="entry name" value="Peptidase_S8_Asp-AS"/>
</dbReference>
<name>A0A9W6QTL8_9PSEU</name>
<dbReference type="InterPro" id="IPR036852">
    <property type="entry name" value="Peptidase_S8/S53_dom_sf"/>
</dbReference>
<evidence type="ECO:0000256" key="13">
    <source>
        <dbReference type="SAM" id="Phobius"/>
    </source>
</evidence>
<dbReference type="PROSITE" id="PS00138">
    <property type="entry name" value="SUBTILASE_SER"/>
    <property type="match status" value="1"/>
</dbReference>
<dbReference type="InterPro" id="IPR023828">
    <property type="entry name" value="Peptidase_S8_Ser-AS"/>
</dbReference>
<comment type="subcellular location">
    <subcellularLocation>
        <location evidence="1">Cell membrane</location>
        <topology evidence="1">Single-pass membrane protein</topology>
    </subcellularLocation>
</comment>
<feature type="compositionally biased region" description="Basic and acidic residues" evidence="12">
    <location>
        <begin position="53"/>
        <end position="64"/>
    </location>
</feature>
<dbReference type="Gene3D" id="3.40.50.200">
    <property type="entry name" value="Peptidase S8/S53 domain"/>
    <property type="match status" value="1"/>
</dbReference>
<dbReference type="EMBL" id="BSTI01000001">
    <property type="protein sequence ID" value="GLY63513.1"/>
    <property type="molecule type" value="Genomic_DNA"/>
</dbReference>
<evidence type="ECO:0000256" key="3">
    <source>
        <dbReference type="ARBA" id="ARBA00022475"/>
    </source>
</evidence>
<sequence length="481" mass="49321">MRGRGGPTRAAAVVCAASLAALSPLTAAAQVTSSPDNSWAPPPASGSAPPDPKQPDKNYEKKTECVKRADTAKGTITIQDRPWGQDYLQINEAQKLVQANTGRAGKGLKVAVIDTGVTKHPWLTVEGGGDYVNAANNGLEDCDGHGTEVAGIIAAHPPADRIGFQGVAPDATIVSIRQSSQNYQPPDSQGSAKNGNRQQGDGAGNLGTLAQAVVNAANQGVSVMNISIDSCRPAGPPITAQEKQLQNAIHYAVAVKDIVVVVAAGNIPSGDTGGTCGQNDQADPSKPKFIVTPPWFADDVLSVAAIQQDGSVAPFSVNGPWVSVAAPGTEITSLDPSPSDTPQLANQVIEGGKPGPIQGTSFASPYVAGVATLVRAQFPNLNAYQVMKRIEATAQHPGAPGGHDQFIGYGVVDPVAALTAIVPSEEGIGTPPPQHLGSGLPPAANKDWTPMIVALAGTGGGLVVLLVTIFVMHTIRRNRPA</sequence>
<keyword evidence="9 13" id="KW-0472">Membrane</keyword>
<dbReference type="InterPro" id="IPR022398">
    <property type="entry name" value="Peptidase_S8_His-AS"/>
</dbReference>
<keyword evidence="17" id="KW-1185">Reference proteome</keyword>
<feature type="compositionally biased region" description="Polar residues" evidence="12">
    <location>
        <begin position="179"/>
        <end position="199"/>
    </location>
</feature>
<gene>
    <name evidence="16" type="ORF">Atai01_01320</name>
</gene>
<dbReference type="GO" id="GO:0005886">
    <property type="term" value="C:plasma membrane"/>
    <property type="evidence" value="ECO:0007669"/>
    <property type="project" value="UniProtKB-SubCell"/>
</dbReference>
<comment type="caution">
    <text evidence="16">The sequence shown here is derived from an EMBL/GenBank/DDBJ whole genome shotgun (WGS) entry which is preliminary data.</text>
</comment>
<evidence type="ECO:0000256" key="8">
    <source>
        <dbReference type="ARBA" id="ARBA00022989"/>
    </source>
</evidence>
<feature type="region of interest" description="Disordered" evidence="12">
    <location>
        <begin position="179"/>
        <end position="205"/>
    </location>
</feature>
<feature type="transmembrane region" description="Helical" evidence="13">
    <location>
        <begin position="448"/>
        <end position="472"/>
    </location>
</feature>
<keyword evidence="3" id="KW-1003">Cell membrane</keyword>
<keyword evidence="5 13" id="KW-0812">Transmembrane</keyword>
<dbReference type="NCBIfam" id="TIGR03921">
    <property type="entry name" value="T7SS_mycosin"/>
    <property type="match status" value="1"/>
</dbReference>
<feature type="active site" description="Charge relay system" evidence="10">
    <location>
        <position position="361"/>
    </location>
</feature>
<accession>A0A9W6QTL8</accession>
<evidence type="ECO:0000256" key="10">
    <source>
        <dbReference type="PROSITE-ProRule" id="PRU01240"/>
    </source>
</evidence>
<evidence type="ECO:0000256" key="12">
    <source>
        <dbReference type="SAM" id="MobiDB-lite"/>
    </source>
</evidence>
<dbReference type="PROSITE" id="PS51892">
    <property type="entry name" value="SUBTILASE"/>
    <property type="match status" value="1"/>
</dbReference>
<dbReference type="PANTHER" id="PTHR43806:SF11">
    <property type="entry name" value="CEREVISIN-RELATED"/>
    <property type="match status" value="1"/>
</dbReference>
<organism evidence="16 17">
    <name type="scientific">Amycolatopsis taiwanensis</name>
    <dbReference type="NCBI Taxonomy" id="342230"/>
    <lineage>
        <taxon>Bacteria</taxon>
        <taxon>Bacillati</taxon>
        <taxon>Actinomycetota</taxon>
        <taxon>Actinomycetes</taxon>
        <taxon>Pseudonocardiales</taxon>
        <taxon>Pseudonocardiaceae</taxon>
        <taxon>Amycolatopsis</taxon>
    </lineage>
</organism>
<proteinExistence type="inferred from homology"/>
<dbReference type="Proteomes" id="UP001165136">
    <property type="component" value="Unassembled WGS sequence"/>
</dbReference>
<feature type="chain" id="PRO_5040941577" evidence="14">
    <location>
        <begin position="30"/>
        <end position="481"/>
    </location>
</feature>
<evidence type="ECO:0000256" key="1">
    <source>
        <dbReference type="ARBA" id="ARBA00004162"/>
    </source>
</evidence>
<evidence type="ECO:0000256" key="7">
    <source>
        <dbReference type="ARBA" id="ARBA00022825"/>
    </source>
</evidence>
<dbReference type="InterPro" id="IPR050131">
    <property type="entry name" value="Peptidase_S8_subtilisin-like"/>
</dbReference>
<dbReference type="SUPFAM" id="SSF52743">
    <property type="entry name" value="Subtilisin-like"/>
    <property type="match status" value="1"/>
</dbReference>
<keyword evidence="4 10" id="KW-0645">Protease</keyword>
<feature type="signal peptide" evidence="14">
    <location>
        <begin position="1"/>
        <end position="29"/>
    </location>
</feature>
<comment type="similarity">
    <text evidence="2 10 11">Belongs to the peptidase S8 family.</text>
</comment>
<dbReference type="PROSITE" id="PS00137">
    <property type="entry name" value="SUBTILASE_HIS"/>
    <property type="match status" value="1"/>
</dbReference>
<feature type="domain" description="Peptidase S8/S53" evidence="15">
    <location>
        <begin position="105"/>
        <end position="410"/>
    </location>
</feature>
<evidence type="ECO:0000259" key="15">
    <source>
        <dbReference type="Pfam" id="PF00082"/>
    </source>
</evidence>
<dbReference type="InterPro" id="IPR000209">
    <property type="entry name" value="Peptidase_S8/S53_dom"/>
</dbReference>
<dbReference type="GO" id="GO:0006508">
    <property type="term" value="P:proteolysis"/>
    <property type="evidence" value="ECO:0007669"/>
    <property type="project" value="UniProtKB-KW"/>
</dbReference>
<evidence type="ECO:0000256" key="2">
    <source>
        <dbReference type="ARBA" id="ARBA00011073"/>
    </source>
</evidence>
<evidence type="ECO:0000313" key="16">
    <source>
        <dbReference type="EMBL" id="GLY63513.1"/>
    </source>
</evidence>
<evidence type="ECO:0000256" key="6">
    <source>
        <dbReference type="ARBA" id="ARBA00022801"/>
    </source>
</evidence>
<keyword evidence="8 13" id="KW-1133">Transmembrane helix</keyword>
<reference evidence="16" key="1">
    <citation type="submission" date="2023-03" db="EMBL/GenBank/DDBJ databases">
        <title>Amycolatopsis taiwanensis NBRC 103393.</title>
        <authorList>
            <person name="Ichikawa N."/>
            <person name="Sato H."/>
            <person name="Tonouchi N."/>
        </authorList>
    </citation>
    <scope>NUCLEOTIDE SEQUENCE</scope>
    <source>
        <strain evidence="16">NBRC 103393</strain>
    </source>
</reference>
<evidence type="ECO:0000256" key="11">
    <source>
        <dbReference type="RuleBase" id="RU003355"/>
    </source>
</evidence>
<dbReference type="PRINTS" id="PR00723">
    <property type="entry name" value="SUBTILISIN"/>
</dbReference>
<evidence type="ECO:0000256" key="9">
    <source>
        <dbReference type="ARBA" id="ARBA00023136"/>
    </source>
</evidence>
<dbReference type="PANTHER" id="PTHR43806">
    <property type="entry name" value="PEPTIDASE S8"/>
    <property type="match status" value="1"/>
</dbReference>
<keyword evidence="14" id="KW-0732">Signal</keyword>
<protein>
    <submittedName>
        <fullName evidence="16">Serine protease</fullName>
    </submittedName>
</protein>
<feature type="active site" description="Charge relay system" evidence="10">
    <location>
        <position position="145"/>
    </location>
</feature>
<dbReference type="GO" id="GO:0004252">
    <property type="term" value="F:serine-type endopeptidase activity"/>
    <property type="evidence" value="ECO:0007669"/>
    <property type="project" value="UniProtKB-UniRule"/>
</dbReference>
<feature type="active site" description="Charge relay system" evidence="10">
    <location>
        <position position="114"/>
    </location>
</feature>
<feature type="region of interest" description="Disordered" evidence="12">
    <location>
        <begin position="27"/>
        <end position="64"/>
    </location>
</feature>
<keyword evidence="7 10" id="KW-0720">Serine protease</keyword>
<keyword evidence="6 10" id="KW-0378">Hydrolase</keyword>
<dbReference type="Pfam" id="PF00082">
    <property type="entry name" value="Peptidase_S8"/>
    <property type="match status" value="1"/>
</dbReference>
<dbReference type="InterPro" id="IPR023834">
    <property type="entry name" value="T7SS_pept_S8A_mycosin"/>
</dbReference>
<dbReference type="PROSITE" id="PS00136">
    <property type="entry name" value="SUBTILASE_ASP"/>
    <property type="match status" value="1"/>
</dbReference>
<feature type="compositionally biased region" description="Pro residues" evidence="12">
    <location>
        <begin position="40"/>
        <end position="52"/>
    </location>
</feature>
<evidence type="ECO:0000256" key="14">
    <source>
        <dbReference type="SAM" id="SignalP"/>
    </source>
</evidence>